<proteinExistence type="predicted"/>
<gene>
    <name evidence="1" type="ORF">BU25DRAFT_296323</name>
</gene>
<dbReference type="Proteomes" id="UP000799754">
    <property type="component" value="Unassembled WGS sequence"/>
</dbReference>
<evidence type="ECO:0000313" key="1">
    <source>
        <dbReference type="EMBL" id="KAF2625008.1"/>
    </source>
</evidence>
<protein>
    <submittedName>
        <fullName evidence="1">Uncharacterized protein</fullName>
    </submittedName>
</protein>
<evidence type="ECO:0000313" key="2">
    <source>
        <dbReference type="Proteomes" id="UP000799754"/>
    </source>
</evidence>
<accession>A0ACB6RT81</accession>
<reference evidence="1" key="1">
    <citation type="journal article" date="2020" name="Stud. Mycol.">
        <title>101 Dothideomycetes genomes: a test case for predicting lifestyles and emergence of pathogens.</title>
        <authorList>
            <person name="Haridas S."/>
            <person name="Albert R."/>
            <person name="Binder M."/>
            <person name="Bloem J."/>
            <person name="Labutti K."/>
            <person name="Salamov A."/>
            <person name="Andreopoulos B."/>
            <person name="Baker S."/>
            <person name="Barry K."/>
            <person name="Bills G."/>
            <person name="Bluhm B."/>
            <person name="Cannon C."/>
            <person name="Castanera R."/>
            <person name="Culley D."/>
            <person name="Daum C."/>
            <person name="Ezra D."/>
            <person name="Gonzalez J."/>
            <person name="Henrissat B."/>
            <person name="Kuo A."/>
            <person name="Liang C."/>
            <person name="Lipzen A."/>
            <person name="Lutzoni F."/>
            <person name="Magnuson J."/>
            <person name="Mondo S."/>
            <person name="Nolan M."/>
            <person name="Ohm R."/>
            <person name="Pangilinan J."/>
            <person name="Park H.-J."/>
            <person name="Ramirez L."/>
            <person name="Alfaro M."/>
            <person name="Sun H."/>
            <person name="Tritt A."/>
            <person name="Yoshinaga Y."/>
            <person name="Zwiers L.-H."/>
            <person name="Turgeon B."/>
            <person name="Goodwin S."/>
            <person name="Spatafora J."/>
            <person name="Crous P."/>
            <person name="Grigoriev I."/>
        </authorList>
    </citation>
    <scope>NUCLEOTIDE SEQUENCE</scope>
    <source>
        <strain evidence="1">CBS 525.71</strain>
    </source>
</reference>
<dbReference type="EMBL" id="MU006728">
    <property type="protein sequence ID" value="KAF2625008.1"/>
    <property type="molecule type" value="Genomic_DNA"/>
</dbReference>
<comment type="caution">
    <text evidence="1">The sequence shown here is derived from an EMBL/GenBank/DDBJ whole genome shotgun (WGS) entry which is preliminary data.</text>
</comment>
<feature type="non-terminal residue" evidence="1">
    <location>
        <position position="97"/>
    </location>
</feature>
<feature type="non-terminal residue" evidence="1">
    <location>
        <position position="1"/>
    </location>
</feature>
<organism evidence="1 2">
    <name type="scientific">Macroventuria anomochaeta</name>
    <dbReference type="NCBI Taxonomy" id="301207"/>
    <lineage>
        <taxon>Eukaryota</taxon>
        <taxon>Fungi</taxon>
        <taxon>Dikarya</taxon>
        <taxon>Ascomycota</taxon>
        <taxon>Pezizomycotina</taxon>
        <taxon>Dothideomycetes</taxon>
        <taxon>Pleosporomycetidae</taxon>
        <taxon>Pleosporales</taxon>
        <taxon>Pleosporineae</taxon>
        <taxon>Didymellaceae</taxon>
        <taxon>Macroventuria</taxon>
    </lineage>
</organism>
<sequence>IDQHWWLKPPRARGEAYNMDDKVFRPLEPRVVRSKGRPKGATTRTLTQSLQANPHAKPRKHRQHEPREPSRHEYSQATQDNALQASPPSQPVCRKRR</sequence>
<keyword evidence="2" id="KW-1185">Reference proteome</keyword>
<name>A0ACB6RT81_9PLEO</name>